<dbReference type="SUPFAM" id="SSF56112">
    <property type="entry name" value="Protein kinase-like (PK-like)"/>
    <property type="match status" value="1"/>
</dbReference>
<evidence type="ECO:0000259" key="2">
    <source>
        <dbReference type="PROSITE" id="PS50011"/>
    </source>
</evidence>
<dbReference type="InterPro" id="IPR059179">
    <property type="entry name" value="MLKL-like_MCAfunc"/>
</dbReference>
<dbReference type="GO" id="GO:0004674">
    <property type="term" value="F:protein serine/threonine kinase activity"/>
    <property type="evidence" value="ECO:0007669"/>
    <property type="project" value="TreeGrafter"/>
</dbReference>
<proteinExistence type="predicted"/>
<feature type="region of interest" description="Disordered" evidence="1">
    <location>
        <begin position="634"/>
        <end position="653"/>
    </location>
</feature>
<reference evidence="3" key="1">
    <citation type="submission" date="2023-03" db="EMBL/GenBank/DDBJ databases">
        <title>Massive genome expansion in bonnet fungi (Mycena s.s.) driven by repeated elements and novel gene families across ecological guilds.</title>
        <authorList>
            <consortium name="Lawrence Berkeley National Laboratory"/>
            <person name="Harder C.B."/>
            <person name="Miyauchi S."/>
            <person name="Viragh M."/>
            <person name="Kuo A."/>
            <person name="Thoen E."/>
            <person name="Andreopoulos B."/>
            <person name="Lu D."/>
            <person name="Skrede I."/>
            <person name="Drula E."/>
            <person name="Henrissat B."/>
            <person name="Morin E."/>
            <person name="Kohler A."/>
            <person name="Barry K."/>
            <person name="LaButti K."/>
            <person name="Morin E."/>
            <person name="Salamov A."/>
            <person name="Lipzen A."/>
            <person name="Mereny Z."/>
            <person name="Hegedus B."/>
            <person name="Baldrian P."/>
            <person name="Stursova M."/>
            <person name="Weitz H."/>
            <person name="Taylor A."/>
            <person name="Grigoriev I.V."/>
            <person name="Nagy L.G."/>
            <person name="Martin F."/>
            <person name="Kauserud H."/>
        </authorList>
    </citation>
    <scope>NUCLEOTIDE SEQUENCE</scope>
    <source>
        <strain evidence="3">CBHHK002</strain>
    </source>
</reference>
<dbReference type="GO" id="GO:0005524">
    <property type="term" value="F:ATP binding"/>
    <property type="evidence" value="ECO:0007669"/>
    <property type="project" value="InterPro"/>
</dbReference>
<dbReference type="GO" id="GO:0007166">
    <property type="term" value="P:cell surface receptor signaling pathway"/>
    <property type="evidence" value="ECO:0007669"/>
    <property type="project" value="InterPro"/>
</dbReference>
<dbReference type="EMBL" id="JARIHO010000006">
    <property type="protein sequence ID" value="KAJ7359967.1"/>
    <property type="molecule type" value="Genomic_DNA"/>
</dbReference>
<dbReference type="Pfam" id="PF07714">
    <property type="entry name" value="PK_Tyr_Ser-Thr"/>
    <property type="match status" value="1"/>
</dbReference>
<feature type="domain" description="Protein kinase" evidence="2">
    <location>
        <begin position="342"/>
        <end position="613"/>
    </location>
</feature>
<sequence length="653" mass="72169">MESSPIRNGALHSAANQLLGIWDGIQEIEVNRQACLRLAERSANILLAVLQEVQEAGEDIVDFLSEPLERFVEALKQIEEFLSTMARRSFLKRYLTRSETLREIERCDHLLKDALQMFSLSLQIRVLKQMQIIDVERRRDAEELLQKLPLLGVDDPGELSSKPTHTSPPSVEEKTEDVFLLLETLQNAPSELDSADHTAILRAIVQNAMTKNSDVENKLDSANDTTDLRAILMRALTQNNDAEMLRILQVLALNASNSIAAEGVDALQVDREDMAEAIKLLQRAMDDSNVEVLPAYTPGAALPDYEAASVDKKLIVGVIDILRRVSEGKASSSNLKTTLSDFELQEKIGSSFFADVFRAQFHGEVAVVKRLPEVTPSPLFFKTRDIWRNLSHPHVLELLDATEDGDEILFFVCPYQPHGSLAELLRRVADEKLARNEREGELVRYMHEVADGMRYLHDNGVAHGNLKAANVLVDNGIHCVVTDFGLSEMKAEVCRISNAAPPRGALRWHAPELLLGSSLPTREADVYAYAMCCVEILSWGFPPWRHVGDDSVREFVLSAFLPSKRPDIPLTGVDSPALQKLLRNCWADDPAARPSFSAIFVDIAHLCKPLAYIRSTSGPSLPVVPGECTATDAGTAGTSGLGQTPGQTHPIDA</sequence>
<dbReference type="PANTHER" id="PTHR44329">
    <property type="entry name" value="SERINE/THREONINE-PROTEIN KINASE TNNI3K-RELATED"/>
    <property type="match status" value="1"/>
</dbReference>
<gene>
    <name evidence="3" type="ORF">DFH08DRAFT_769970</name>
</gene>
<dbReference type="PANTHER" id="PTHR44329:SF140">
    <property type="entry name" value="INACTIVE PROTEIN TYROSINE KINASE PTKL"/>
    <property type="match status" value="1"/>
</dbReference>
<dbReference type="PROSITE" id="PS50011">
    <property type="entry name" value="PROTEIN_KINASE_DOM"/>
    <property type="match status" value="1"/>
</dbReference>
<dbReference type="InterPro" id="IPR036537">
    <property type="entry name" value="Adaptor_Cbl_N_dom_sf"/>
</dbReference>
<keyword evidence="3" id="KW-0808">Transferase</keyword>
<dbReference type="InterPro" id="IPR054000">
    <property type="entry name" value="MLKL_N"/>
</dbReference>
<dbReference type="CDD" id="cd21037">
    <property type="entry name" value="MLKL_NTD"/>
    <property type="match status" value="1"/>
</dbReference>
<comment type="caution">
    <text evidence="3">The sequence shown here is derived from an EMBL/GenBank/DDBJ whole genome shotgun (WGS) entry which is preliminary data.</text>
</comment>
<dbReference type="Gene3D" id="1.20.930.20">
    <property type="entry name" value="Adaptor protein Cbl, N-terminal domain"/>
    <property type="match status" value="1"/>
</dbReference>
<dbReference type="AlphaFoldDB" id="A0AAD7EZ43"/>
<evidence type="ECO:0000313" key="4">
    <source>
        <dbReference type="Proteomes" id="UP001218218"/>
    </source>
</evidence>
<accession>A0AAD7EZ43</accession>
<evidence type="ECO:0000256" key="1">
    <source>
        <dbReference type="SAM" id="MobiDB-lite"/>
    </source>
</evidence>
<dbReference type="Gene3D" id="1.10.510.10">
    <property type="entry name" value="Transferase(Phosphotransferase) domain 1"/>
    <property type="match status" value="1"/>
</dbReference>
<protein>
    <submittedName>
        <fullName evidence="3">Kinase-like domain-containing protein</fullName>
    </submittedName>
</protein>
<keyword evidence="4" id="KW-1185">Reference proteome</keyword>
<dbReference type="Proteomes" id="UP001218218">
    <property type="component" value="Unassembled WGS sequence"/>
</dbReference>
<organism evidence="3 4">
    <name type="scientific">Mycena albidolilacea</name>
    <dbReference type="NCBI Taxonomy" id="1033008"/>
    <lineage>
        <taxon>Eukaryota</taxon>
        <taxon>Fungi</taxon>
        <taxon>Dikarya</taxon>
        <taxon>Basidiomycota</taxon>
        <taxon>Agaricomycotina</taxon>
        <taxon>Agaricomycetes</taxon>
        <taxon>Agaricomycetidae</taxon>
        <taxon>Agaricales</taxon>
        <taxon>Marasmiineae</taxon>
        <taxon>Mycenaceae</taxon>
        <taxon>Mycena</taxon>
    </lineage>
</organism>
<dbReference type="InterPro" id="IPR011009">
    <property type="entry name" value="Kinase-like_dom_sf"/>
</dbReference>
<name>A0AAD7EZ43_9AGAR</name>
<dbReference type="InterPro" id="IPR001245">
    <property type="entry name" value="Ser-Thr/Tyr_kinase_cat_dom"/>
</dbReference>
<dbReference type="InterPro" id="IPR000719">
    <property type="entry name" value="Prot_kinase_dom"/>
</dbReference>
<evidence type="ECO:0000313" key="3">
    <source>
        <dbReference type="EMBL" id="KAJ7359967.1"/>
    </source>
</evidence>
<dbReference type="Pfam" id="PF22215">
    <property type="entry name" value="MLKL_N"/>
    <property type="match status" value="1"/>
</dbReference>
<keyword evidence="3" id="KW-0418">Kinase</keyword>
<dbReference type="InterPro" id="IPR051681">
    <property type="entry name" value="Ser/Thr_Kinases-Pseudokinases"/>
</dbReference>